<evidence type="ECO:0000256" key="3">
    <source>
        <dbReference type="ARBA" id="ARBA00022448"/>
    </source>
</evidence>
<proteinExistence type="inferred from homology"/>
<reference evidence="12" key="1">
    <citation type="submission" date="2021-06" db="EMBL/GenBank/DDBJ databases">
        <title>44 bacteria genomes isolated from Dapeng, Shenzhen.</title>
        <authorList>
            <person name="Zheng W."/>
            <person name="Yu S."/>
            <person name="Huang Y."/>
        </authorList>
    </citation>
    <scope>NUCLEOTIDE SEQUENCE</scope>
    <source>
        <strain evidence="12">DP5N28-2</strain>
    </source>
</reference>
<comment type="caution">
    <text evidence="12">The sequence shown here is derived from an EMBL/GenBank/DDBJ whole genome shotgun (WGS) entry which is preliminary data.</text>
</comment>
<keyword evidence="8" id="KW-0406">Ion transport</keyword>
<evidence type="ECO:0000256" key="9">
    <source>
        <dbReference type="ARBA" id="ARBA00023136"/>
    </source>
</evidence>
<dbReference type="GO" id="GO:0006814">
    <property type="term" value="P:sodium ion transport"/>
    <property type="evidence" value="ECO:0007669"/>
    <property type="project" value="UniProtKB-KW"/>
</dbReference>
<dbReference type="InterPro" id="IPR056734">
    <property type="entry name" value="NANM"/>
</dbReference>
<keyword evidence="4" id="KW-1003">Cell membrane</keyword>
<evidence type="ECO:0000256" key="10">
    <source>
        <dbReference type="ARBA" id="ARBA00023201"/>
    </source>
</evidence>
<dbReference type="SUPFAM" id="SSF117281">
    <property type="entry name" value="Kelch motif"/>
    <property type="match status" value="1"/>
</dbReference>
<sequence>MNRIFDTYCSIILIVCSVVLPGVGQSHLTWQEWTTLPPNPELEQDEFHTSQPGLAGAYSGMSDGVMIVAGGANFPYDVPWEGGGKVYWDQIYVLKTDGQDPANWLLSDVRLPVNMAYGAVVQRGSDLVLIGGENESGVVSQVLALRWDDGNQRIMMRELTPLPDGFKAVSGGLLGKHIVVHGVQNEQNVLVQLGEGNNAKWEVLPGCPGPPRYYPVSQVQSNGRLESLYLFSGRTQGSQGRIELLYDGFRYDPVQREWAPLGRLNTDDRENLCLMGASSIRSGASHILVFGGDDGRELMERIGLLTQIEEAQDAEVKVQLQNDLDTLFVNHSGFSRTIRAYHTITNTWTILDTFPGLLPVTTNAFSWKNQYFITSGEIHPGVRTPIIWKGSKTERAGAFGWLNYLVIGLYFLVMIMIGVKYSRRQKSTEDYFKGGGRIPWWAAGLSLFGTSLSAITFMAIPAKTYMTDWGYFFFQMTPLIAAPILIAVYIPYFRRLNITSAYEYLEKRFNLLTRVLGSLSFMVLQMGRVGIVLFLPSIAVSLVTGVSIELCIVVMGVVSIVYTMMGGIEAVIWTDVLQVVVLMGGAALCLVLLLSRVDMALGEAYQAAADAEKFRLLETSFDMTRPTIWVVLIGGFFANLITSGSDQTMVQRYLTTSDEEEARRSVWTFALLAIPATLIFFSIGTALYLYYSAHVEHLDPTLANDDAIFPWYIVTELPQGVSGLLIAGIFSAAMSSLSSSMNSVSTAFITDFYHRFSWGSARSELKMARVATLVFGVLGTGFALMMASWNIQSLWDQFQLYIGLFAGGLGGLFLLGMTTKRANGRGAVAGLILSGMVQYYLTMNTNMHVLLFAATGFVSCYVLSYFFSLLFQWEAQS</sequence>
<name>A0A953HR00_9BACT</name>
<accession>A0A953HR00</accession>
<feature type="transmembrane region" description="Helical" evidence="11">
    <location>
        <begin position="627"/>
        <end position="645"/>
    </location>
</feature>
<evidence type="ECO:0000256" key="8">
    <source>
        <dbReference type="ARBA" id="ARBA00023065"/>
    </source>
</evidence>
<evidence type="ECO:0000313" key="13">
    <source>
        <dbReference type="Proteomes" id="UP000753961"/>
    </source>
</evidence>
<dbReference type="Proteomes" id="UP000753961">
    <property type="component" value="Unassembled WGS sequence"/>
</dbReference>
<keyword evidence="13" id="KW-1185">Reference proteome</keyword>
<feature type="transmembrane region" description="Helical" evidence="11">
    <location>
        <begin position="847"/>
        <end position="871"/>
    </location>
</feature>
<dbReference type="InterPro" id="IPR015915">
    <property type="entry name" value="Kelch-typ_b-propeller"/>
</dbReference>
<dbReference type="InterPro" id="IPR001734">
    <property type="entry name" value="Na/solute_symporter"/>
</dbReference>
<feature type="transmembrane region" description="Helical" evidence="11">
    <location>
        <begin position="472"/>
        <end position="490"/>
    </location>
</feature>
<dbReference type="InterPro" id="IPR051163">
    <property type="entry name" value="Sodium:Solute_Symporter_SSF"/>
</dbReference>
<dbReference type="PROSITE" id="PS50283">
    <property type="entry name" value="NA_SOLUT_SYMP_3"/>
    <property type="match status" value="1"/>
</dbReference>
<dbReference type="GO" id="GO:0015293">
    <property type="term" value="F:symporter activity"/>
    <property type="evidence" value="ECO:0007669"/>
    <property type="project" value="TreeGrafter"/>
</dbReference>
<feature type="transmembrane region" description="Helical" evidence="11">
    <location>
        <begin position="401"/>
        <end position="419"/>
    </location>
</feature>
<comment type="subcellular location">
    <subcellularLocation>
        <location evidence="1">Cell membrane</location>
        <topology evidence="1">Multi-pass membrane protein</topology>
    </subcellularLocation>
</comment>
<evidence type="ECO:0000256" key="6">
    <source>
        <dbReference type="ARBA" id="ARBA00022989"/>
    </source>
</evidence>
<gene>
    <name evidence="12" type="ORF">KUV50_14140</name>
</gene>
<feature type="transmembrane region" description="Helical" evidence="11">
    <location>
        <begin position="511"/>
        <end position="535"/>
    </location>
</feature>
<feature type="transmembrane region" description="Helical" evidence="11">
    <location>
        <begin position="666"/>
        <end position="691"/>
    </location>
</feature>
<keyword evidence="3" id="KW-0813">Transport</keyword>
<keyword evidence="5 11" id="KW-0812">Transmembrane</keyword>
<keyword evidence="6 11" id="KW-1133">Transmembrane helix</keyword>
<evidence type="ECO:0000256" key="5">
    <source>
        <dbReference type="ARBA" id="ARBA00022692"/>
    </source>
</evidence>
<evidence type="ECO:0000256" key="2">
    <source>
        <dbReference type="ARBA" id="ARBA00006434"/>
    </source>
</evidence>
<dbReference type="EMBL" id="JAHVHU010000013">
    <property type="protein sequence ID" value="MBY5959288.1"/>
    <property type="molecule type" value="Genomic_DNA"/>
</dbReference>
<feature type="transmembrane region" description="Helical" evidence="11">
    <location>
        <begin position="770"/>
        <end position="792"/>
    </location>
</feature>
<dbReference type="NCBIfam" id="TIGR00813">
    <property type="entry name" value="sss"/>
    <property type="match status" value="1"/>
</dbReference>
<dbReference type="Gene3D" id="2.120.10.80">
    <property type="entry name" value="Kelch-type beta propeller"/>
    <property type="match status" value="1"/>
</dbReference>
<keyword evidence="9 11" id="KW-0472">Membrane</keyword>
<keyword evidence="10" id="KW-0739">Sodium transport</keyword>
<evidence type="ECO:0000313" key="12">
    <source>
        <dbReference type="EMBL" id="MBY5959288.1"/>
    </source>
</evidence>
<dbReference type="Pfam" id="PF00474">
    <property type="entry name" value="SSF"/>
    <property type="match status" value="1"/>
</dbReference>
<keyword evidence="7" id="KW-0915">Sodium</keyword>
<comment type="similarity">
    <text evidence="2">Belongs to the sodium:solute symporter (SSF) (TC 2.A.21) family.</text>
</comment>
<dbReference type="RefSeq" id="WP_222580824.1">
    <property type="nucleotide sequence ID" value="NZ_JAHVHU010000013.1"/>
</dbReference>
<dbReference type="Pfam" id="PF24996">
    <property type="entry name" value="NANM"/>
    <property type="match status" value="2"/>
</dbReference>
<evidence type="ECO:0000256" key="1">
    <source>
        <dbReference type="ARBA" id="ARBA00004651"/>
    </source>
</evidence>
<dbReference type="InterPro" id="IPR038377">
    <property type="entry name" value="Na/Glc_symporter_sf"/>
</dbReference>
<protein>
    <submittedName>
        <fullName evidence="12">Sodium/solute symporter</fullName>
    </submittedName>
</protein>
<evidence type="ECO:0000256" key="7">
    <source>
        <dbReference type="ARBA" id="ARBA00023053"/>
    </source>
</evidence>
<evidence type="ECO:0000256" key="11">
    <source>
        <dbReference type="SAM" id="Phobius"/>
    </source>
</evidence>
<evidence type="ECO:0000256" key="4">
    <source>
        <dbReference type="ARBA" id="ARBA00022475"/>
    </source>
</evidence>
<dbReference type="PANTHER" id="PTHR42985">
    <property type="entry name" value="SODIUM-COUPLED MONOCARBOXYLATE TRANSPORTER"/>
    <property type="match status" value="1"/>
</dbReference>
<feature type="transmembrane region" description="Helical" evidence="11">
    <location>
        <begin position="440"/>
        <end position="460"/>
    </location>
</feature>
<feature type="transmembrane region" description="Helical" evidence="11">
    <location>
        <begin position="541"/>
        <end position="564"/>
    </location>
</feature>
<dbReference type="Gene3D" id="1.20.1730.10">
    <property type="entry name" value="Sodium/glucose cotransporter"/>
    <property type="match status" value="1"/>
</dbReference>
<feature type="transmembrane region" description="Helical" evidence="11">
    <location>
        <begin position="576"/>
        <end position="595"/>
    </location>
</feature>
<dbReference type="AlphaFoldDB" id="A0A953HR00"/>
<organism evidence="12 13">
    <name type="scientific">Membranihabitans marinus</name>
    <dbReference type="NCBI Taxonomy" id="1227546"/>
    <lineage>
        <taxon>Bacteria</taxon>
        <taxon>Pseudomonadati</taxon>
        <taxon>Bacteroidota</taxon>
        <taxon>Saprospiria</taxon>
        <taxon>Saprospirales</taxon>
        <taxon>Saprospiraceae</taxon>
        <taxon>Membranihabitans</taxon>
    </lineage>
</organism>
<dbReference type="CDD" id="cd11495">
    <property type="entry name" value="SLC5sbd_NIS-like_u3"/>
    <property type="match status" value="1"/>
</dbReference>
<feature type="transmembrane region" description="Helical" evidence="11">
    <location>
        <begin position="711"/>
        <end position="733"/>
    </location>
</feature>
<dbReference type="GO" id="GO:0005886">
    <property type="term" value="C:plasma membrane"/>
    <property type="evidence" value="ECO:0007669"/>
    <property type="project" value="UniProtKB-SubCell"/>
</dbReference>
<dbReference type="PANTHER" id="PTHR42985:SF40">
    <property type="entry name" value="LD47995P-RELATED"/>
    <property type="match status" value="1"/>
</dbReference>
<feature type="transmembrane region" description="Helical" evidence="11">
    <location>
        <begin position="798"/>
        <end position="815"/>
    </location>
</feature>